<keyword evidence="5 9" id="KW-0297">G-protein coupled receptor</keyword>
<keyword evidence="6 10" id="KW-0472">Membrane</keyword>
<dbReference type="PROSITE" id="PS50262">
    <property type="entry name" value="G_PROTEIN_RECEP_F1_2"/>
    <property type="match status" value="1"/>
</dbReference>
<reference evidence="13" key="2">
    <citation type="journal article" date="2017" name="Sci. Adv.">
        <title>A tail of two voltages: Proteomic comparison of the three electric organs of the electric eel.</title>
        <authorList>
            <person name="Traeger L.L."/>
            <person name="Sabat G."/>
            <person name="Barrett-Wilt G.A."/>
            <person name="Wells G.B."/>
            <person name="Sussman M.R."/>
        </authorList>
    </citation>
    <scope>NUCLEOTIDE SEQUENCE [LARGE SCALE GENOMIC DNA]</scope>
</reference>
<reference evidence="13" key="1">
    <citation type="journal article" date="2014" name="Science">
        <title>Nonhuman genetics. Genomic basis for the convergent evolution of electric organs.</title>
        <authorList>
            <person name="Gallant J.R."/>
            <person name="Traeger L.L."/>
            <person name="Volkening J.D."/>
            <person name="Moffett H."/>
            <person name="Chen P.H."/>
            <person name="Novina C.D."/>
            <person name="Phillips G.N.Jr."/>
            <person name="Anand R."/>
            <person name="Wells G.B."/>
            <person name="Pinch M."/>
            <person name="Guth R."/>
            <person name="Unguez G.A."/>
            <person name="Albert J.S."/>
            <person name="Zakon H.H."/>
            <person name="Samanta M.P."/>
            <person name="Sussman M.R."/>
        </authorList>
    </citation>
    <scope>NUCLEOTIDE SEQUENCE [LARGE SCALE GENOMIC DNA]</scope>
</reference>
<dbReference type="Gene3D" id="1.20.1070.10">
    <property type="entry name" value="Rhodopsin 7-helix transmembrane proteins"/>
    <property type="match status" value="1"/>
</dbReference>
<dbReference type="PROSITE" id="PS00237">
    <property type="entry name" value="G_PROTEIN_RECEP_F1_1"/>
    <property type="match status" value="1"/>
</dbReference>
<evidence type="ECO:0000256" key="1">
    <source>
        <dbReference type="ARBA" id="ARBA00004651"/>
    </source>
</evidence>
<dbReference type="PRINTS" id="PR00237">
    <property type="entry name" value="GPCRRHODOPSN"/>
</dbReference>
<dbReference type="GO" id="GO:0005886">
    <property type="term" value="C:plasma membrane"/>
    <property type="evidence" value="ECO:0007669"/>
    <property type="project" value="UniProtKB-SubCell"/>
</dbReference>
<evidence type="ECO:0000259" key="11">
    <source>
        <dbReference type="PROSITE" id="PS50262"/>
    </source>
</evidence>
<reference evidence="12" key="3">
    <citation type="submission" date="2020-05" db="EMBL/GenBank/DDBJ databases">
        <title>Electrophorus electricus (electric eel) genome, fEleEle1, primary haplotype.</title>
        <authorList>
            <person name="Myers G."/>
            <person name="Meyer A."/>
            <person name="Fedrigo O."/>
            <person name="Formenti G."/>
            <person name="Rhie A."/>
            <person name="Tracey A."/>
            <person name="Sims Y."/>
            <person name="Jarvis E.D."/>
        </authorList>
    </citation>
    <scope>NUCLEOTIDE SEQUENCE [LARGE SCALE GENOMIC DNA]</scope>
</reference>
<dbReference type="SUPFAM" id="SSF81321">
    <property type="entry name" value="Family A G protein-coupled receptor-like"/>
    <property type="match status" value="1"/>
</dbReference>
<evidence type="ECO:0000256" key="6">
    <source>
        <dbReference type="ARBA" id="ARBA00023136"/>
    </source>
</evidence>
<evidence type="ECO:0000313" key="13">
    <source>
        <dbReference type="Proteomes" id="UP000314983"/>
    </source>
</evidence>
<evidence type="ECO:0000256" key="2">
    <source>
        <dbReference type="ARBA" id="ARBA00022475"/>
    </source>
</evidence>
<dbReference type="InterPro" id="IPR017452">
    <property type="entry name" value="GPCR_Rhodpsn_7TM"/>
</dbReference>
<name>A0A4W4GN42_ELEEL</name>
<evidence type="ECO:0000256" key="10">
    <source>
        <dbReference type="SAM" id="Phobius"/>
    </source>
</evidence>
<protein>
    <recommendedName>
        <fullName evidence="11">G-protein coupled receptors family 1 profile domain-containing protein</fullName>
    </recommendedName>
</protein>
<accession>A0A4W4GN42</accession>
<feature type="transmembrane region" description="Helical" evidence="10">
    <location>
        <begin position="169"/>
        <end position="192"/>
    </location>
</feature>
<dbReference type="Ensembl" id="ENSEEET00000038354.2">
    <property type="protein sequence ID" value="ENSEEEP00000037914.2"/>
    <property type="gene ID" value="ENSEEEG00000018014.2"/>
</dbReference>
<gene>
    <name evidence="12" type="primary">GPR119</name>
</gene>
<evidence type="ECO:0000256" key="5">
    <source>
        <dbReference type="ARBA" id="ARBA00023040"/>
    </source>
</evidence>
<sequence>MSPALAAIDIAVMGWTLSVGSILIISINLLVAIALVLLIYKKGSQNWCFVLNLAVADILVGLAITGIANDTVKGHLSSMHKEACLLRMAFIIAPSAASILTMFLISLDRYVAIKMPLRYLQLMDKRTIVGALASLWLLSTVVGFLPSMVEEMQHGHYGSLCTLFSVIDPQSIIVVFCVTFFPVLLVFIYCYLDILKIACRHQRRIQQTTQTGLRCLPPSHYCAHVKALKTVAVLVGCFTLCWCPFFVVSIVQVLCQPCELYRFLEYQLWFLGLSNSLINPLVYAFWQKEVRQQLFYMFACIKASHCSVQKCKMLTLFFHDSLQVFFSS</sequence>
<dbReference type="GO" id="GO:0004930">
    <property type="term" value="F:G protein-coupled receptor activity"/>
    <property type="evidence" value="ECO:0007669"/>
    <property type="project" value="UniProtKB-KW"/>
</dbReference>
<keyword evidence="3 9" id="KW-0812">Transmembrane</keyword>
<evidence type="ECO:0000256" key="4">
    <source>
        <dbReference type="ARBA" id="ARBA00022989"/>
    </source>
</evidence>
<dbReference type="Proteomes" id="UP000314983">
    <property type="component" value="Chromosome 6"/>
</dbReference>
<keyword evidence="13" id="KW-1185">Reference proteome</keyword>
<evidence type="ECO:0000256" key="3">
    <source>
        <dbReference type="ARBA" id="ARBA00022692"/>
    </source>
</evidence>
<organism evidence="12 13">
    <name type="scientific">Electrophorus electricus</name>
    <name type="common">Electric eel</name>
    <name type="synonym">Gymnotus electricus</name>
    <dbReference type="NCBI Taxonomy" id="8005"/>
    <lineage>
        <taxon>Eukaryota</taxon>
        <taxon>Metazoa</taxon>
        <taxon>Chordata</taxon>
        <taxon>Craniata</taxon>
        <taxon>Vertebrata</taxon>
        <taxon>Euteleostomi</taxon>
        <taxon>Actinopterygii</taxon>
        <taxon>Neopterygii</taxon>
        <taxon>Teleostei</taxon>
        <taxon>Ostariophysi</taxon>
        <taxon>Gymnotiformes</taxon>
        <taxon>Gymnotoidei</taxon>
        <taxon>Gymnotidae</taxon>
        <taxon>Electrophorus</taxon>
    </lineage>
</organism>
<feature type="transmembrane region" description="Helical" evidence="10">
    <location>
        <begin position="231"/>
        <end position="254"/>
    </location>
</feature>
<keyword evidence="7 9" id="KW-0675">Receptor</keyword>
<dbReference type="InterPro" id="IPR000276">
    <property type="entry name" value="GPCR_Rhodpsn"/>
</dbReference>
<reference evidence="12" key="4">
    <citation type="submission" date="2025-08" db="UniProtKB">
        <authorList>
            <consortium name="Ensembl"/>
        </authorList>
    </citation>
    <scope>IDENTIFICATION</scope>
</reference>
<evidence type="ECO:0000256" key="8">
    <source>
        <dbReference type="ARBA" id="ARBA00023224"/>
    </source>
</evidence>
<keyword evidence="4 10" id="KW-1133">Transmembrane helix</keyword>
<keyword evidence="8 9" id="KW-0807">Transducer</keyword>
<evidence type="ECO:0000256" key="7">
    <source>
        <dbReference type="ARBA" id="ARBA00023170"/>
    </source>
</evidence>
<feature type="transmembrane region" description="Helical" evidence="10">
    <location>
        <begin position="88"/>
        <end position="107"/>
    </location>
</feature>
<dbReference type="GeneTree" id="ENSGT01120000271896"/>
<comment type="similarity">
    <text evidence="9">Belongs to the G-protein coupled receptor 1 family.</text>
</comment>
<proteinExistence type="inferred from homology"/>
<feature type="transmembrane region" description="Helical" evidence="10">
    <location>
        <begin position="266"/>
        <end position="286"/>
    </location>
</feature>
<feature type="transmembrane region" description="Helical" evidence="10">
    <location>
        <begin position="12"/>
        <end position="40"/>
    </location>
</feature>
<dbReference type="STRING" id="8005.ENSEEEP00000037914"/>
<evidence type="ECO:0000313" key="12">
    <source>
        <dbReference type="Ensembl" id="ENSEEEP00000037914.2"/>
    </source>
</evidence>
<feature type="domain" description="G-protein coupled receptors family 1 profile" evidence="11">
    <location>
        <begin position="27"/>
        <end position="283"/>
    </location>
</feature>
<dbReference type="Pfam" id="PF00001">
    <property type="entry name" value="7tm_1"/>
    <property type="match status" value="1"/>
</dbReference>
<dbReference type="OMA" id="IFQQTTY"/>
<comment type="subcellular location">
    <subcellularLocation>
        <location evidence="1">Cell membrane</location>
        <topology evidence="1">Multi-pass membrane protein</topology>
    </subcellularLocation>
</comment>
<reference evidence="12" key="5">
    <citation type="submission" date="2025-09" db="UniProtKB">
        <authorList>
            <consortium name="Ensembl"/>
        </authorList>
    </citation>
    <scope>IDENTIFICATION</scope>
</reference>
<feature type="transmembrane region" description="Helical" evidence="10">
    <location>
        <begin position="128"/>
        <end position="149"/>
    </location>
</feature>
<evidence type="ECO:0000256" key="9">
    <source>
        <dbReference type="RuleBase" id="RU000688"/>
    </source>
</evidence>
<dbReference type="AlphaFoldDB" id="A0A4W4GN42"/>
<feature type="transmembrane region" description="Helical" evidence="10">
    <location>
        <begin position="47"/>
        <end position="68"/>
    </location>
</feature>
<keyword evidence="2" id="KW-1003">Cell membrane</keyword>
<dbReference type="PANTHER" id="PTHR22750">
    <property type="entry name" value="G-PROTEIN COUPLED RECEPTOR"/>
    <property type="match status" value="1"/>
</dbReference>